<dbReference type="STRING" id="391625.PPSIR1_22581"/>
<evidence type="ECO:0000256" key="7">
    <source>
        <dbReference type="PROSITE-ProRule" id="PRU01373"/>
    </source>
</evidence>
<keyword evidence="3" id="KW-0808">Transferase</keyword>
<sequence>MRCRASAPDAPPARARAAKLARWVALLATLACHGEGESDEPKDDRPSAAAPVEHPAATAESPSAEPEPTRAEVPPYTPASTLGEPVDLRRARSVRTVYRATDKQSGSRGRIPSKERFHVYAHAEPTPDCGAGWAQVADAGWVCLSRTDPDTAAPDPLPRLLEGSDLPFVYARHKAHADDATPPLPVYRSVRSFNAGDDPVEALPAYGSYAFLRYRWNKGTPVMLTATKRAVPAAELHRFDPSAFEGRDLRERPLPEAVLEGRWQLAWSKRWKAAVLATPDPKARVLGHLPQQGELYVNPTSAPGPGGEPYFEVLALEPGTGLTPEKRRSDPAALAGGWVAGDDLRRWLPLPPEGGTGDAGSFLAGERLLDVDLDEQMLTVWHEGEPIYVTLVSSGRAGDRTPPGLYRVKTKYAFGKMASLPSDDDPYFVEAVPWAIYFSGRYAFHAAYWHGRFGQRMSHGCVNLSPRDAKRVFELSTPTLPDGWRIVHEHPVDPGTQVRVRRAGHELPDRRKLLE</sequence>
<dbReference type="UniPathway" id="UPA00219"/>
<protein>
    <submittedName>
        <fullName evidence="10">ErfK/YbiS/YcfS/YnhG family protein</fullName>
    </submittedName>
</protein>
<dbReference type="CDD" id="cd16913">
    <property type="entry name" value="YkuD_like"/>
    <property type="match status" value="1"/>
</dbReference>
<dbReference type="InterPro" id="IPR050979">
    <property type="entry name" value="LD-transpeptidase"/>
</dbReference>
<dbReference type="eggNOG" id="COG1376">
    <property type="taxonomic scope" value="Bacteria"/>
</dbReference>
<feature type="active site" description="Proton donor/acceptor" evidence="7">
    <location>
        <position position="445"/>
    </location>
</feature>
<dbReference type="Gene3D" id="2.40.440.10">
    <property type="entry name" value="L,D-transpeptidase catalytic domain-like"/>
    <property type="match status" value="1"/>
</dbReference>
<dbReference type="InterPro" id="IPR005490">
    <property type="entry name" value="LD_TPept_cat_dom"/>
</dbReference>
<comment type="pathway">
    <text evidence="1 7">Cell wall biogenesis; peptidoglycan biosynthesis.</text>
</comment>
<accession>A6G2D9</accession>
<gene>
    <name evidence="10" type="ORF">PPSIR1_22581</name>
</gene>
<dbReference type="GO" id="GO:0016740">
    <property type="term" value="F:transferase activity"/>
    <property type="evidence" value="ECO:0007669"/>
    <property type="project" value="UniProtKB-KW"/>
</dbReference>
<dbReference type="GO" id="GO:0005576">
    <property type="term" value="C:extracellular region"/>
    <property type="evidence" value="ECO:0007669"/>
    <property type="project" value="TreeGrafter"/>
</dbReference>
<dbReference type="Proteomes" id="UP000005801">
    <property type="component" value="Unassembled WGS sequence"/>
</dbReference>
<evidence type="ECO:0000256" key="1">
    <source>
        <dbReference type="ARBA" id="ARBA00004752"/>
    </source>
</evidence>
<evidence type="ECO:0000256" key="8">
    <source>
        <dbReference type="SAM" id="MobiDB-lite"/>
    </source>
</evidence>
<keyword evidence="4 7" id="KW-0133">Cell shape</keyword>
<dbReference type="GO" id="GO:0071972">
    <property type="term" value="F:peptidoglycan L,D-transpeptidase activity"/>
    <property type="evidence" value="ECO:0007669"/>
    <property type="project" value="TreeGrafter"/>
</dbReference>
<dbReference type="Pfam" id="PF03734">
    <property type="entry name" value="YkuD"/>
    <property type="match status" value="1"/>
</dbReference>
<name>A6G2D9_9BACT</name>
<keyword evidence="6 7" id="KW-0961">Cell wall biogenesis/degradation</keyword>
<dbReference type="GO" id="GO:0018104">
    <property type="term" value="P:peptidoglycan-protein cross-linking"/>
    <property type="evidence" value="ECO:0007669"/>
    <property type="project" value="TreeGrafter"/>
</dbReference>
<reference evidence="10 11" key="1">
    <citation type="submission" date="2007-06" db="EMBL/GenBank/DDBJ databases">
        <authorList>
            <person name="Shimkets L."/>
            <person name="Ferriera S."/>
            <person name="Johnson J."/>
            <person name="Kravitz S."/>
            <person name="Beeson K."/>
            <person name="Sutton G."/>
            <person name="Rogers Y.-H."/>
            <person name="Friedman R."/>
            <person name="Frazier M."/>
            <person name="Venter J.C."/>
        </authorList>
    </citation>
    <scope>NUCLEOTIDE SEQUENCE [LARGE SCALE GENOMIC DNA]</scope>
    <source>
        <strain evidence="10 11">SIR-1</strain>
    </source>
</reference>
<evidence type="ECO:0000256" key="6">
    <source>
        <dbReference type="ARBA" id="ARBA00023316"/>
    </source>
</evidence>
<evidence type="ECO:0000313" key="10">
    <source>
        <dbReference type="EMBL" id="EDM79876.1"/>
    </source>
</evidence>
<keyword evidence="11" id="KW-1185">Reference proteome</keyword>
<feature type="compositionally biased region" description="Low complexity" evidence="8">
    <location>
        <begin position="47"/>
        <end position="66"/>
    </location>
</feature>
<dbReference type="SUPFAM" id="SSF141523">
    <property type="entry name" value="L,D-transpeptidase catalytic domain-like"/>
    <property type="match status" value="1"/>
</dbReference>
<evidence type="ECO:0000256" key="4">
    <source>
        <dbReference type="ARBA" id="ARBA00022960"/>
    </source>
</evidence>
<evidence type="ECO:0000259" key="9">
    <source>
        <dbReference type="PROSITE" id="PS52029"/>
    </source>
</evidence>
<dbReference type="PROSITE" id="PS52029">
    <property type="entry name" value="LD_TPASE"/>
    <property type="match status" value="1"/>
</dbReference>
<keyword evidence="5 7" id="KW-0573">Peptidoglycan synthesis</keyword>
<dbReference type="RefSeq" id="WP_006970888.1">
    <property type="nucleotide sequence ID" value="NZ_ABCS01000015.1"/>
</dbReference>
<dbReference type="PANTHER" id="PTHR30582">
    <property type="entry name" value="L,D-TRANSPEPTIDASE"/>
    <property type="match status" value="1"/>
</dbReference>
<evidence type="ECO:0000313" key="11">
    <source>
        <dbReference type="Proteomes" id="UP000005801"/>
    </source>
</evidence>
<evidence type="ECO:0000256" key="5">
    <source>
        <dbReference type="ARBA" id="ARBA00022984"/>
    </source>
</evidence>
<feature type="domain" description="L,D-TPase catalytic" evidence="9">
    <location>
        <begin position="367"/>
        <end position="501"/>
    </location>
</feature>
<evidence type="ECO:0000256" key="3">
    <source>
        <dbReference type="ARBA" id="ARBA00022679"/>
    </source>
</evidence>
<feature type="region of interest" description="Disordered" evidence="8">
    <location>
        <begin position="34"/>
        <end position="90"/>
    </location>
</feature>
<dbReference type="EMBL" id="ABCS01000015">
    <property type="protein sequence ID" value="EDM79876.1"/>
    <property type="molecule type" value="Genomic_DNA"/>
</dbReference>
<evidence type="ECO:0000256" key="2">
    <source>
        <dbReference type="ARBA" id="ARBA00005992"/>
    </source>
</evidence>
<feature type="active site" description="Nucleophile" evidence="7">
    <location>
        <position position="461"/>
    </location>
</feature>
<dbReference type="GO" id="GO:0008360">
    <property type="term" value="P:regulation of cell shape"/>
    <property type="evidence" value="ECO:0007669"/>
    <property type="project" value="UniProtKB-UniRule"/>
</dbReference>
<dbReference type="GO" id="GO:0071555">
    <property type="term" value="P:cell wall organization"/>
    <property type="evidence" value="ECO:0007669"/>
    <property type="project" value="UniProtKB-UniRule"/>
</dbReference>
<dbReference type="InterPro" id="IPR038063">
    <property type="entry name" value="Transpep_catalytic_dom"/>
</dbReference>
<organism evidence="10 11">
    <name type="scientific">Plesiocystis pacifica SIR-1</name>
    <dbReference type="NCBI Taxonomy" id="391625"/>
    <lineage>
        <taxon>Bacteria</taxon>
        <taxon>Pseudomonadati</taxon>
        <taxon>Myxococcota</taxon>
        <taxon>Polyangia</taxon>
        <taxon>Nannocystales</taxon>
        <taxon>Nannocystaceae</taxon>
        <taxon>Plesiocystis</taxon>
    </lineage>
</organism>
<proteinExistence type="inferred from homology"/>
<dbReference type="PANTHER" id="PTHR30582:SF2">
    <property type="entry name" value="L,D-TRANSPEPTIDASE YCIB-RELATED"/>
    <property type="match status" value="1"/>
</dbReference>
<comment type="similarity">
    <text evidence="2">Belongs to the YkuD family.</text>
</comment>
<dbReference type="AlphaFoldDB" id="A6G2D9"/>
<comment type="caution">
    <text evidence="10">The sequence shown here is derived from an EMBL/GenBank/DDBJ whole genome shotgun (WGS) entry which is preliminary data.</text>
</comment>